<dbReference type="Proteomes" id="UP001185092">
    <property type="component" value="Unassembled WGS sequence"/>
</dbReference>
<protein>
    <submittedName>
        <fullName evidence="2">Uncharacterized protein</fullName>
    </submittedName>
</protein>
<sequence>MKTRILIILLFTGLVCGACNKDNEIGNATNNSSNESTQLQLALSSEDLQPVIDEGESGQASQFATGNPTWWANRSNVSIQLTYQLYNGSATVGSEQLLTVSGRYEGNDSDNHPLYLTFDPIFVNQAFDGFELKDAAIKLSSDNSNLAIIPQQGSNLANALPEGRALPYVYGRTNGVLANSIDGTIEVNKVNNIDLSFINAEDAELVDFGYIGFGIDASNINKIDRVFSVSMLEFDDGEWVDVAGSVTVVDDGSFSEVFTQEAPDLRYLVYLPTTFQYNDGVLAYGSADPRRINLNQITASANLPSTFTLQRVVKTDDNTVYYDITDSDASNNDLNVVITITDDMPLAFYGVTN</sequence>
<proteinExistence type="predicted"/>
<feature type="chain" id="PRO_5042090106" evidence="1">
    <location>
        <begin position="22"/>
        <end position="353"/>
    </location>
</feature>
<dbReference type="AlphaFoldDB" id="A0AAE4BR92"/>
<name>A0AAE4BR92_9BACT</name>
<accession>A0AAE4BR92</accession>
<keyword evidence="1" id="KW-0732">Signal</keyword>
<dbReference type="RefSeq" id="WP_309937910.1">
    <property type="nucleotide sequence ID" value="NZ_AP025305.1"/>
</dbReference>
<evidence type="ECO:0000256" key="1">
    <source>
        <dbReference type="SAM" id="SignalP"/>
    </source>
</evidence>
<comment type="caution">
    <text evidence="2">The sequence shown here is derived from an EMBL/GenBank/DDBJ whole genome shotgun (WGS) entry which is preliminary data.</text>
</comment>
<evidence type="ECO:0000313" key="3">
    <source>
        <dbReference type="Proteomes" id="UP001185092"/>
    </source>
</evidence>
<feature type="signal peptide" evidence="1">
    <location>
        <begin position="1"/>
        <end position="21"/>
    </location>
</feature>
<organism evidence="2 3">
    <name type="scientific">Aureibacter tunicatorum</name>
    <dbReference type="NCBI Taxonomy" id="866807"/>
    <lineage>
        <taxon>Bacteria</taxon>
        <taxon>Pseudomonadati</taxon>
        <taxon>Bacteroidota</taxon>
        <taxon>Cytophagia</taxon>
        <taxon>Cytophagales</taxon>
        <taxon>Persicobacteraceae</taxon>
        <taxon>Aureibacter</taxon>
    </lineage>
</organism>
<keyword evidence="3" id="KW-1185">Reference proteome</keyword>
<dbReference type="EMBL" id="JAVDQD010000001">
    <property type="protein sequence ID" value="MDR6238421.1"/>
    <property type="molecule type" value="Genomic_DNA"/>
</dbReference>
<gene>
    <name evidence="2" type="ORF">HNQ88_001397</name>
</gene>
<reference evidence="2" key="1">
    <citation type="submission" date="2023-07" db="EMBL/GenBank/DDBJ databases">
        <title>Genomic Encyclopedia of Type Strains, Phase IV (KMG-IV): sequencing the most valuable type-strain genomes for metagenomic binning, comparative biology and taxonomic classification.</title>
        <authorList>
            <person name="Goeker M."/>
        </authorList>
    </citation>
    <scope>NUCLEOTIDE SEQUENCE</scope>
    <source>
        <strain evidence="2">DSM 26174</strain>
    </source>
</reference>
<evidence type="ECO:0000313" key="2">
    <source>
        <dbReference type="EMBL" id="MDR6238421.1"/>
    </source>
</evidence>